<evidence type="ECO:0000256" key="3">
    <source>
        <dbReference type="ARBA" id="ARBA00022843"/>
    </source>
</evidence>
<dbReference type="AlphaFoldDB" id="A0A3L6G0L8"/>
<dbReference type="Proteomes" id="UP000251960">
    <property type="component" value="Chromosome 2"/>
</dbReference>
<comment type="function">
    <text evidence="4">Repressor of jasmonate responses.</text>
</comment>
<dbReference type="InterPro" id="IPR018467">
    <property type="entry name" value="CCT_CS"/>
</dbReference>
<feature type="compositionally biased region" description="Low complexity" evidence="5">
    <location>
        <begin position="148"/>
        <end position="163"/>
    </location>
</feature>
<protein>
    <recommendedName>
        <fullName evidence="4">Protein TIFY</fullName>
    </recommendedName>
    <alternativeName>
        <fullName evidence="4">Jasmonate ZIM domain-containing protein</fullName>
    </alternativeName>
</protein>
<keyword evidence="3" id="KW-0832">Ubl conjugation</keyword>
<evidence type="ECO:0000256" key="4">
    <source>
        <dbReference type="RuleBase" id="RU369065"/>
    </source>
</evidence>
<proteinExistence type="inferred from homology"/>
<dbReference type="PANTHER" id="PTHR33077:SF5">
    <property type="entry name" value="PROTEIN TIFY 9"/>
    <property type="match status" value="1"/>
</dbReference>
<keyword evidence="2 4" id="KW-1184">Jasmonic acid signaling pathway</keyword>
<dbReference type="Pfam" id="PF06200">
    <property type="entry name" value="tify"/>
    <property type="match status" value="1"/>
</dbReference>
<accession>A0A3L6G0L8</accession>
<feature type="domain" description="Tify" evidence="6">
    <location>
        <begin position="70"/>
        <end position="105"/>
    </location>
</feature>
<evidence type="ECO:0000259" key="6">
    <source>
        <dbReference type="PROSITE" id="PS51320"/>
    </source>
</evidence>
<gene>
    <name evidence="7" type="primary">TIFY9_0</name>
    <name evidence="7" type="ORF">Zm00014a_042860</name>
</gene>
<evidence type="ECO:0000256" key="1">
    <source>
        <dbReference type="ARBA" id="ARBA00008614"/>
    </source>
</evidence>
<dbReference type="EMBL" id="NCVQ01000003">
    <property type="protein sequence ID" value="PWZ40702.1"/>
    <property type="molecule type" value="Genomic_DNA"/>
</dbReference>
<dbReference type="GO" id="GO:0009611">
    <property type="term" value="P:response to wounding"/>
    <property type="evidence" value="ECO:0007669"/>
    <property type="project" value="UniProtKB-UniRule"/>
</dbReference>
<sequence length="178" mass="18676">MPSTAPVELDFLGLRPAAAAAAEDDHHHGSSSTSAAAAASSSIRGMKTSAIASIGAHKLRRVIAGDEAPKQHQQAPMTVFYGGAVATFDGVSQDTAEAIMKMAMEVTTSSGGRIVRRDAFRGNLTKDMPLTRTKSLQQFLHKRKERLSGPGPYLPGSGGRSSRVGAATMTFHVKEEAA</sequence>
<feature type="region of interest" description="Disordered" evidence="5">
    <location>
        <begin position="144"/>
        <end position="169"/>
    </location>
</feature>
<comment type="similarity">
    <text evidence="1 4">Belongs to the TIFY/JAZ family.</text>
</comment>
<dbReference type="Pfam" id="PF09425">
    <property type="entry name" value="Jas_motif"/>
    <property type="match status" value="1"/>
</dbReference>
<keyword evidence="4" id="KW-0539">Nucleus</keyword>
<dbReference type="GO" id="GO:0005634">
    <property type="term" value="C:nucleus"/>
    <property type="evidence" value="ECO:0007669"/>
    <property type="project" value="UniProtKB-SubCell"/>
</dbReference>
<dbReference type="InterPro" id="IPR040390">
    <property type="entry name" value="TIFY/JAZ"/>
</dbReference>
<dbReference type="SMART" id="SM00979">
    <property type="entry name" value="TIFY"/>
    <property type="match status" value="1"/>
</dbReference>
<comment type="caution">
    <text evidence="7">The sequence shown here is derived from an EMBL/GenBank/DDBJ whole genome shotgun (WGS) entry which is preliminary data.</text>
</comment>
<dbReference type="GO" id="GO:0031347">
    <property type="term" value="P:regulation of defense response"/>
    <property type="evidence" value="ECO:0007669"/>
    <property type="project" value="UniProtKB-UniRule"/>
</dbReference>
<dbReference type="PANTHER" id="PTHR33077">
    <property type="entry name" value="PROTEIN TIFY 4A-RELATED-RELATED"/>
    <property type="match status" value="1"/>
</dbReference>
<evidence type="ECO:0000256" key="5">
    <source>
        <dbReference type="SAM" id="MobiDB-lite"/>
    </source>
</evidence>
<dbReference type="ExpressionAtlas" id="A0A3L6G0L8">
    <property type="expression patterns" value="baseline and differential"/>
</dbReference>
<evidence type="ECO:0000313" key="7">
    <source>
        <dbReference type="EMBL" id="PWZ40702.1"/>
    </source>
</evidence>
<reference evidence="7" key="1">
    <citation type="journal article" date="2018" name="Nat. Genet.">
        <title>Extensive intraspecific gene order and gene structural variations between Mo17 and other maize genomes.</title>
        <authorList>
            <person name="Sun S."/>
            <person name="Zhou Y."/>
            <person name="Chen J."/>
            <person name="Shi J."/>
            <person name="Zhao H."/>
            <person name="Zhao H."/>
            <person name="Song W."/>
            <person name="Zhang M."/>
            <person name="Cui Y."/>
            <person name="Dong X."/>
            <person name="Liu H."/>
            <person name="Ma X."/>
            <person name="Jiao Y."/>
            <person name="Wang B."/>
            <person name="Wei X."/>
            <person name="Stein J.C."/>
            <person name="Glaubitz J.C."/>
            <person name="Lu F."/>
            <person name="Yu G."/>
            <person name="Liang C."/>
            <person name="Fengler K."/>
            <person name="Li B."/>
            <person name="Rafalski A."/>
            <person name="Schnable P.S."/>
            <person name="Ware D.H."/>
            <person name="Buckler E.S."/>
            <person name="Lai J."/>
        </authorList>
    </citation>
    <scope>NUCLEOTIDE SEQUENCE [LARGE SCALE GENOMIC DNA]</scope>
    <source>
        <tissue evidence="7">Seedling</tissue>
    </source>
</reference>
<evidence type="ECO:0000256" key="2">
    <source>
        <dbReference type="ARBA" id="ARBA00022819"/>
    </source>
</evidence>
<name>A0A3L6G0L8_MAIZE</name>
<dbReference type="GO" id="GO:2000022">
    <property type="term" value="P:regulation of jasmonic acid mediated signaling pathway"/>
    <property type="evidence" value="ECO:0007669"/>
    <property type="project" value="UniProtKB-UniRule"/>
</dbReference>
<comment type="domain">
    <text evidence="4">The jas domain is required for interaction with COI1.</text>
</comment>
<dbReference type="PROSITE" id="PS51320">
    <property type="entry name" value="TIFY"/>
    <property type="match status" value="1"/>
</dbReference>
<dbReference type="InterPro" id="IPR010399">
    <property type="entry name" value="Tify_dom"/>
</dbReference>
<comment type="subcellular location">
    <subcellularLocation>
        <location evidence="4">Nucleus</location>
    </subcellularLocation>
</comment>
<organism evidence="7">
    <name type="scientific">Zea mays</name>
    <name type="common">Maize</name>
    <dbReference type="NCBI Taxonomy" id="4577"/>
    <lineage>
        <taxon>Eukaryota</taxon>
        <taxon>Viridiplantae</taxon>
        <taxon>Streptophyta</taxon>
        <taxon>Embryophyta</taxon>
        <taxon>Tracheophyta</taxon>
        <taxon>Spermatophyta</taxon>
        <taxon>Magnoliopsida</taxon>
        <taxon>Liliopsida</taxon>
        <taxon>Poales</taxon>
        <taxon>Poaceae</taxon>
        <taxon>PACMAD clade</taxon>
        <taxon>Panicoideae</taxon>
        <taxon>Andropogonodae</taxon>
        <taxon>Andropogoneae</taxon>
        <taxon>Tripsacinae</taxon>
        <taxon>Zea</taxon>
    </lineage>
</organism>